<dbReference type="EMBL" id="CP157355">
    <property type="protein sequence ID" value="XBM01141.1"/>
    <property type="molecule type" value="Genomic_DNA"/>
</dbReference>
<evidence type="ECO:0000256" key="2">
    <source>
        <dbReference type="ARBA" id="ARBA00023002"/>
    </source>
</evidence>
<evidence type="ECO:0000256" key="1">
    <source>
        <dbReference type="ARBA" id="ARBA00007118"/>
    </source>
</evidence>
<dbReference type="InterPro" id="IPR000415">
    <property type="entry name" value="Nitroreductase-like"/>
</dbReference>
<sequence>MPIKTLLEQRFSCNYFDPAQRLNEADIAELVRLATLAPSAYNGQNWQFIAVHSSTSKQKLLQHAYGQQKVVDAAVTFIVCGRLDLHQQLARTLAPSVSAGIFTQDLLDTMVYYASEGYHNQPQRQRDEAIRSASLAAMTLMLAAQGMGLASCPMIGFDADAITQEFGLSEHEIPVMLIAIGQAADNNWPQKPRKPLTEVLTFA</sequence>
<dbReference type="KEGG" id="cmav:ABHF33_02315"/>
<dbReference type="PANTHER" id="PTHR43673">
    <property type="entry name" value="NAD(P)H NITROREDUCTASE YDGI-RELATED"/>
    <property type="match status" value="1"/>
</dbReference>
<keyword evidence="2" id="KW-0560">Oxidoreductase</keyword>
<dbReference type="AlphaFoldDB" id="A0AAU7FBH3"/>
<dbReference type="CDD" id="cd02137">
    <property type="entry name" value="MhqN-like"/>
    <property type="match status" value="1"/>
</dbReference>
<dbReference type="InterPro" id="IPR029479">
    <property type="entry name" value="Nitroreductase"/>
</dbReference>
<dbReference type="Pfam" id="PF00881">
    <property type="entry name" value="Nitroreductase"/>
    <property type="match status" value="1"/>
</dbReference>
<gene>
    <name evidence="4" type="ORF">ABHF33_02315</name>
</gene>
<dbReference type="SUPFAM" id="SSF55469">
    <property type="entry name" value="FMN-dependent nitroreductase-like"/>
    <property type="match status" value="1"/>
</dbReference>
<evidence type="ECO:0000313" key="4">
    <source>
        <dbReference type="EMBL" id="XBM01141.1"/>
    </source>
</evidence>
<dbReference type="GO" id="GO:0016491">
    <property type="term" value="F:oxidoreductase activity"/>
    <property type="evidence" value="ECO:0007669"/>
    <property type="project" value="UniProtKB-KW"/>
</dbReference>
<accession>A0AAU7FBH3</accession>
<reference evidence="4" key="1">
    <citation type="submission" date="2024-05" db="EMBL/GenBank/DDBJ databases">
        <authorList>
            <person name="Yang L."/>
            <person name="Pan L."/>
        </authorList>
    </citation>
    <scope>NUCLEOTIDE SEQUENCE</scope>
    <source>
        <strain evidence="4">FCG-7</strain>
    </source>
</reference>
<dbReference type="RefSeq" id="WP_348945452.1">
    <property type="nucleotide sequence ID" value="NZ_CP157355.1"/>
</dbReference>
<comment type="similarity">
    <text evidence="1">Belongs to the nitroreductase family.</text>
</comment>
<dbReference type="Gene3D" id="3.40.109.10">
    <property type="entry name" value="NADH Oxidase"/>
    <property type="match status" value="1"/>
</dbReference>
<dbReference type="PANTHER" id="PTHR43673:SF12">
    <property type="entry name" value="PROTEIN DRGA"/>
    <property type="match status" value="1"/>
</dbReference>
<evidence type="ECO:0000259" key="3">
    <source>
        <dbReference type="Pfam" id="PF00881"/>
    </source>
</evidence>
<feature type="domain" description="Nitroreductase" evidence="3">
    <location>
        <begin position="8"/>
        <end position="181"/>
    </location>
</feature>
<proteinExistence type="inferred from homology"/>
<protein>
    <submittedName>
        <fullName evidence="4">Nitroreductase family protein</fullName>
    </submittedName>
</protein>
<name>A0AAU7FBH3_9NEIS</name>
<organism evidence="4">
    <name type="scientific">Chitinibacter mangrovi</name>
    <dbReference type="NCBI Taxonomy" id="3153927"/>
    <lineage>
        <taxon>Bacteria</taxon>
        <taxon>Pseudomonadati</taxon>
        <taxon>Pseudomonadota</taxon>
        <taxon>Betaproteobacteria</taxon>
        <taxon>Neisseriales</taxon>
        <taxon>Chitinibacteraceae</taxon>
        <taxon>Chitinibacter</taxon>
    </lineage>
</organism>